<dbReference type="EMBL" id="CP098502">
    <property type="protein sequence ID" value="UTI62822.1"/>
    <property type="molecule type" value="Genomic_DNA"/>
</dbReference>
<evidence type="ECO:0000256" key="3">
    <source>
        <dbReference type="SAM" id="SignalP"/>
    </source>
</evidence>
<evidence type="ECO:0000313" key="4">
    <source>
        <dbReference type="EMBL" id="UTI62822.1"/>
    </source>
</evidence>
<feature type="compositionally biased region" description="Low complexity" evidence="1">
    <location>
        <begin position="36"/>
        <end position="53"/>
    </location>
</feature>
<feature type="region of interest" description="Disordered" evidence="1">
    <location>
        <begin position="31"/>
        <end position="56"/>
    </location>
</feature>
<proteinExistence type="predicted"/>
<feature type="region of interest" description="Disordered" evidence="1">
    <location>
        <begin position="90"/>
        <end position="132"/>
    </location>
</feature>
<protein>
    <submittedName>
        <fullName evidence="4">Uncharacterized protein</fullName>
    </submittedName>
</protein>
<keyword evidence="2" id="KW-0472">Membrane</keyword>
<sequence>MRSVTARLLVLGCVLLAAAVPATAGAQSNPFTPLPQAQTDTSTQATTSSSTTTVDNGGLSRFQEVMIFLAGVALLGGIGFAIVSDARKAAPVTEKERAGSHTGSAAAATKAQSKAKARARAKRQRQARKKNR</sequence>
<name>A0ABY5DPW0_9ACTN</name>
<gene>
    <name evidence="4" type="ORF">NBH00_15805</name>
</gene>
<feature type="transmembrane region" description="Helical" evidence="2">
    <location>
        <begin position="65"/>
        <end position="83"/>
    </location>
</feature>
<accession>A0ABY5DPW0</accession>
<dbReference type="RefSeq" id="WP_254569557.1">
    <property type="nucleotide sequence ID" value="NZ_CP098502.1"/>
</dbReference>
<feature type="compositionally biased region" description="Basic residues" evidence="1">
    <location>
        <begin position="113"/>
        <end position="132"/>
    </location>
</feature>
<organism evidence="4 5">
    <name type="scientific">Paraconexibacter antarcticus</name>
    <dbReference type="NCBI Taxonomy" id="2949664"/>
    <lineage>
        <taxon>Bacteria</taxon>
        <taxon>Bacillati</taxon>
        <taxon>Actinomycetota</taxon>
        <taxon>Thermoleophilia</taxon>
        <taxon>Solirubrobacterales</taxon>
        <taxon>Paraconexibacteraceae</taxon>
        <taxon>Paraconexibacter</taxon>
    </lineage>
</organism>
<feature type="compositionally biased region" description="Basic and acidic residues" evidence="1">
    <location>
        <begin position="90"/>
        <end position="99"/>
    </location>
</feature>
<feature type="chain" id="PRO_5047076060" evidence="3">
    <location>
        <begin position="27"/>
        <end position="132"/>
    </location>
</feature>
<keyword evidence="5" id="KW-1185">Reference proteome</keyword>
<evidence type="ECO:0000256" key="1">
    <source>
        <dbReference type="SAM" id="MobiDB-lite"/>
    </source>
</evidence>
<reference evidence="4 5" key="1">
    <citation type="submission" date="2022-06" db="EMBL/GenBank/DDBJ databases">
        <title>Paraconexibacter antarcticus.</title>
        <authorList>
            <person name="Kim C.S."/>
        </authorList>
    </citation>
    <scope>NUCLEOTIDE SEQUENCE [LARGE SCALE GENOMIC DNA]</scope>
    <source>
        <strain evidence="4 5">02-257</strain>
    </source>
</reference>
<keyword evidence="2" id="KW-0812">Transmembrane</keyword>
<keyword evidence="3" id="KW-0732">Signal</keyword>
<feature type="signal peptide" evidence="3">
    <location>
        <begin position="1"/>
        <end position="26"/>
    </location>
</feature>
<evidence type="ECO:0000256" key="2">
    <source>
        <dbReference type="SAM" id="Phobius"/>
    </source>
</evidence>
<dbReference type="Proteomes" id="UP001056035">
    <property type="component" value="Chromosome"/>
</dbReference>
<evidence type="ECO:0000313" key="5">
    <source>
        <dbReference type="Proteomes" id="UP001056035"/>
    </source>
</evidence>
<keyword evidence="2" id="KW-1133">Transmembrane helix</keyword>